<dbReference type="RefSeq" id="WP_218320348.1">
    <property type="nucleotide sequence ID" value="NZ_JAEEGC010000041.1"/>
</dbReference>
<dbReference type="InterPro" id="IPR001478">
    <property type="entry name" value="PDZ"/>
</dbReference>
<feature type="transmembrane region" description="Helical" evidence="3">
    <location>
        <begin position="38"/>
        <end position="60"/>
    </location>
</feature>
<feature type="domain" description="PDZ" evidence="4">
    <location>
        <begin position="292"/>
        <end position="350"/>
    </location>
</feature>
<dbReference type="AlphaFoldDB" id="A0A949WQX7"/>
<dbReference type="InterPro" id="IPR051201">
    <property type="entry name" value="Chloro_Bact_Ser_Proteases"/>
</dbReference>
<keyword evidence="1" id="KW-0645">Protease</keyword>
<evidence type="ECO:0000259" key="4">
    <source>
        <dbReference type="PROSITE" id="PS50106"/>
    </source>
</evidence>
<name>A0A949WQX7_9CLOT</name>
<evidence type="ECO:0000256" key="3">
    <source>
        <dbReference type="SAM" id="Phobius"/>
    </source>
</evidence>
<dbReference type="PANTHER" id="PTHR43343">
    <property type="entry name" value="PEPTIDASE S12"/>
    <property type="match status" value="1"/>
</dbReference>
<evidence type="ECO:0000313" key="6">
    <source>
        <dbReference type="Proteomes" id="UP000694308"/>
    </source>
</evidence>
<accession>A0A949WQX7</accession>
<dbReference type="PANTHER" id="PTHR43343:SF3">
    <property type="entry name" value="PROTEASE DO-LIKE 8, CHLOROPLASTIC"/>
    <property type="match status" value="1"/>
</dbReference>
<proteinExistence type="predicted"/>
<dbReference type="Proteomes" id="UP000694308">
    <property type="component" value="Unassembled WGS sequence"/>
</dbReference>
<keyword evidence="3" id="KW-0812">Transmembrane</keyword>
<evidence type="ECO:0000313" key="5">
    <source>
        <dbReference type="EMBL" id="MBV7273320.1"/>
    </source>
</evidence>
<dbReference type="GO" id="GO:0006508">
    <property type="term" value="P:proteolysis"/>
    <property type="evidence" value="ECO:0007669"/>
    <property type="project" value="UniProtKB-KW"/>
</dbReference>
<dbReference type="GO" id="GO:0008233">
    <property type="term" value="F:peptidase activity"/>
    <property type="evidence" value="ECO:0007669"/>
    <property type="project" value="UniProtKB-KW"/>
</dbReference>
<dbReference type="SMART" id="SM00228">
    <property type="entry name" value="PDZ"/>
    <property type="match status" value="1"/>
</dbReference>
<organism evidence="5 6">
    <name type="scientific">Clostridium thailandense</name>
    <dbReference type="NCBI Taxonomy" id="2794346"/>
    <lineage>
        <taxon>Bacteria</taxon>
        <taxon>Bacillati</taxon>
        <taxon>Bacillota</taxon>
        <taxon>Clostridia</taxon>
        <taxon>Eubacteriales</taxon>
        <taxon>Clostridiaceae</taxon>
        <taxon>Clostridium</taxon>
    </lineage>
</organism>
<dbReference type="Pfam" id="PF13180">
    <property type="entry name" value="PDZ_2"/>
    <property type="match status" value="1"/>
</dbReference>
<evidence type="ECO:0000256" key="1">
    <source>
        <dbReference type="ARBA" id="ARBA00022670"/>
    </source>
</evidence>
<protein>
    <submittedName>
        <fullName evidence="5">Trypsin-like peptidase domain-containing protein</fullName>
    </submittedName>
</protein>
<sequence>MDENKFDKIKDVKWESVSDCRGEIKFKNNRMRSQVRKLFKGVAFILIASVSGAVSGAYIVDKKYSDKTYTPINQSLVETKDGNSKDGTASLPKNAVTKVAEVVSPAVVGISNSSEGFFGLQDTGSGSGIIFDPNGYIVTNNHVIEGAAKLTIKFSSGKTLRANLVGADPRSDLAVIKVDAKNLPTAKFGDSSKVNVGDMAIAIGNPLGEEFSGSVTAGIISALNRRIQYGGAIYKVLQTDAAINPGNSGGPLCNEAGEVIGINSLKIGAQQNAEGMGFAIGINEAKDIIKSLMTNGKVSRPALGIYGQGVVSEEKNIEGVYVVQVVEGSGAEAAGLRQADIIIELDKKKVTKSDDLSEILDKHKIGDSIQCKILRNGKTIEVNITLSEVKEKNR</sequence>
<keyword evidence="3" id="KW-1133">Transmembrane helix</keyword>
<dbReference type="EMBL" id="JAEEGC010000041">
    <property type="protein sequence ID" value="MBV7273320.1"/>
    <property type="molecule type" value="Genomic_DNA"/>
</dbReference>
<dbReference type="PROSITE" id="PS50106">
    <property type="entry name" value="PDZ"/>
    <property type="match status" value="1"/>
</dbReference>
<gene>
    <name evidence="5" type="ORF">I6U48_10410</name>
</gene>
<dbReference type="Pfam" id="PF13365">
    <property type="entry name" value="Trypsin_2"/>
    <property type="match status" value="1"/>
</dbReference>
<comment type="caution">
    <text evidence="5">The sequence shown here is derived from an EMBL/GenBank/DDBJ whole genome shotgun (WGS) entry which is preliminary data.</text>
</comment>
<keyword evidence="3" id="KW-0472">Membrane</keyword>
<keyword evidence="6" id="KW-1185">Reference proteome</keyword>
<reference evidence="5" key="1">
    <citation type="submission" date="2020-12" db="EMBL/GenBank/DDBJ databases">
        <title>Clostridium thailandense sp. nov., a novel acetogenic bacterium isolated from peat land soil in Thailand.</title>
        <authorList>
            <person name="Chaikitkaew S."/>
            <person name="Birkeland N.K."/>
        </authorList>
    </citation>
    <scope>NUCLEOTIDE SEQUENCE</scope>
    <source>
        <strain evidence="5">PL3</strain>
    </source>
</reference>
<keyword evidence="2" id="KW-0378">Hydrolase</keyword>
<evidence type="ECO:0000256" key="2">
    <source>
        <dbReference type="ARBA" id="ARBA00022801"/>
    </source>
</evidence>